<comment type="caution">
    <text evidence="1">The sequence shown here is derived from an EMBL/GenBank/DDBJ whole genome shotgun (WGS) entry which is preliminary data.</text>
</comment>
<organism evidence="1 2">
    <name type="scientific">Malus baccata</name>
    <name type="common">Siberian crab apple</name>
    <name type="synonym">Pyrus baccata</name>
    <dbReference type="NCBI Taxonomy" id="106549"/>
    <lineage>
        <taxon>Eukaryota</taxon>
        <taxon>Viridiplantae</taxon>
        <taxon>Streptophyta</taxon>
        <taxon>Embryophyta</taxon>
        <taxon>Tracheophyta</taxon>
        <taxon>Spermatophyta</taxon>
        <taxon>Magnoliopsida</taxon>
        <taxon>eudicotyledons</taxon>
        <taxon>Gunneridae</taxon>
        <taxon>Pentapetalae</taxon>
        <taxon>rosids</taxon>
        <taxon>fabids</taxon>
        <taxon>Rosales</taxon>
        <taxon>Rosaceae</taxon>
        <taxon>Amygdaloideae</taxon>
        <taxon>Maleae</taxon>
        <taxon>Malus</taxon>
    </lineage>
</organism>
<evidence type="ECO:0000313" key="1">
    <source>
        <dbReference type="EMBL" id="TQD78336.1"/>
    </source>
</evidence>
<accession>A0A540KVV6</accession>
<name>A0A540KVV6_MALBA</name>
<protein>
    <submittedName>
        <fullName evidence="1">Uncharacterized protein</fullName>
    </submittedName>
</protein>
<proteinExistence type="predicted"/>
<keyword evidence="2" id="KW-1185">Reference proteome</keyword>
<dbReference type="AlphaFoldDB" id="A0A540KVV6"/>
<dbReference type="Proteomes" id="UP000315295">
    <property type="component" value="Unassembled WGS sequence"/>
</dbReference>
<sequence>MSIYLSYLHVIFTEQLPPSNKSEIQIHPSIGMKNQFLCHQPNACTLLMVIRIQGEERIHKSLRFEKGAKC</sequence>
<reference evidence="1 2" key="1">
    <citation type="journal article" date="2019" name="G3 (Bethesda)">
        <title>Sequencing of a Wild Apple (Malus baccata) Genome Unravels the Differences Between Cultivated and Wild Apple Species Regarding Disease Resistance and Cold Tolerance.</title>
        <authorList>
            <person name="Chen X."/>
        </authorList>
    </citation>
    <scope>NUCLEOTIDE SEQUENCE [LARGE SCALE GENOMIC DNA]</scope>
    <source>
        <strain evidence="2">cv. Shandingzi</strain>
        <tissue evidence="1">Leaves</tissue>
    </source>
</reference>
<evidence type="ECO:0000313" key="2">
    <source>
        <dbReference type="Proteomes" id="UP000315295"/>
    </source>
</evidence>
<dbReference type="EMBL" id="VIEB01000912">
    <property type="protein sequence ID" value="TQD78336.1"/>
    <property type="molecule type" value="Genomic_DNA"/>
</dbReference>
<gene>
    <name evidence="1" type="ORF">C1H46_036085</name>
</gene>